<name>A0AAW3TV82_9SPHN</name>
<evidence type="ECO:0008006" key="3">
    <source>
        <dbReference type="Google" id="ProtNLM"/>
    </source>
</evidence>
<dbReference type="RefSeq" id="WP_147036050.1">
    <property type="nucleotide sequence ID" value="NZ_JACIDB010000002.1"/>
</dbReference>
<dbReference type="EMBL" id="JACIDB010000002">
    <property type="protein sequence ID" value="MBB3875300.1"/>
    <property type="molecule type" value="Genomic_DNA"/>
</dbReference>
<evidence type="ECO:0000313" key="2">
    <source>
        <dbReference type="Proteomes" id="UP000528945"/>
    </source>
</evidence>
<protein>
    <recommendedName>
        <fullName evidence="3">Terminase small subunit</fullName>
    </recommendedName>
</protein>
<reference evidence="1 2" key="1">
    <citation type="submission" date="2020-08" db="EMBL/GenBank/DDBJ databases">
        <title>Genomic Encyclopedia of Type Strains, Phase IV (KMG-IV): sequencing the most valuable type-strain genomes for metagenomic binning, comparative biology and taxonomic classification.</title>
        <authorList>
            <person name="Goeker M."/>
        </authorList>
    </citation>
    <scope>NUCLEOTIDE SEQUENCE [LARGE SCALE GENOMIC DNA]</scope>
    <source>
        <strain evidence="1 2">DSM 15581</strain>
    </source>
</reference>
<dbReference type="Proteomes" id="UP000528945">
    <property type="component" value="Unassembled WGS sequence"/>
</dbReference>
<dbReference type="AlphaFoldDB" id="A0AAW3TV82"/>
<evidence type="ECO:0000313" key="1">
    <source>
        <dbReference type="EMBL" id="MBB3875300.1"/>
    </source>
</evidence>
<gene>
    <name evidence="1" type="ORF">GGR47_001535</name>
</gene>
<comment type="caution">
    <text evidence="1">The sequence shown here is derived from an EMBL/GenBank/DDBJ whole genome shotgun (WGS) entry which is preliminary data.</text>
</comment>
<organism evidence="1 2">
    <name type="scientific">Sphingomonas aquatilis</name>
    <dbReference type="NCBI Taxonomy" id="93063"/>
    <lineage>
        <taxon>Bacteria</taxon>
        <taxon>Pseudomonadati</taxon>
        <taxon>Pseudomonadota</taxon>
        <taxon>Alphaproteobacteria</taxon>
        <taxon>Sphingomonadales</taxon>
        <taxon>Sphingomonadaceae</taxon>
        <taxon>Sphingomonas</taxon>
    </lineage>
</organism>
<sequence length="203" mass="21892">MTLMTKGQFAAHRGVGKSAVSNWAAKQLLVMGECPGTGKLLVDVERTEARINTRIDPMRGRPAANLPMVASPAAEEFGDTAEPALSGRSVAKVRAELAEENLITLRLKNAERAGELGPRIELDRRGAELGRVARERMQAMFRAIAERLAAERDVRNVMAIGSAEIDRVFAELANDVEAGKLSEVDEPDDAAIENEMEAAAAEV</sequence>
<accession>A0AAW3TV82</accession>
<proteinExistence type="predicted"/>
<keyword evidence="2" id="KW-1185">Reference proteome</keyword>